<dbReference type="Gene3D" id="3.30.420.10">
    <property type="entry name" value="Ribonuclease H-like superfamily/Ribonuclease H"/>
    <property type="match status" value="1"/>
</dbReference>
<gene>
    <name evidence="1" type="primary">X975_05572</name>
    <name evidence="1" type="ORF">TNCV_3560501</name>
</gene>
<protein>
    <submittedName>
        <fullName evidence="1">Transposable element Tcb2 transposase</fullName>
    </submittedName>
</protein>
<comment type="caution">
    <text evidence="1">The sequence shown here is derived from an EMBL/GenBank/DDBJ whole genome shotgun (WGS) entry which is preliminary data.</text>
</comment>
<dbReference type="EMBL" id="BMAU01021402">
    <property type="protein sequence ID" value="GFY32542.1"/>
    <property type="molecule type" value="Genomic_DNA"/>
</dbReference>
<reference evidence="1" key="1">
    <citation type="submission" date="2020-08" db="EMBL/GenBank/DDBJ databases">
        <title>Multicomponent nature underlies the extraordinary mechanical properties of spider dragline silk.</title>
        <authorList>
            <person name="Kono N."/>
            <person name="Nakamura H."/>
            <person name="Mori M."/>
            <person name="Yoshida Y."/>
            <person name="Ohtoshi R."/>
            <person name="Malay A.D."/>
            <person name="Moran D.A.P."/>
            <person name="Tomita M."/>
            <person name="Numata K."/>
            <person name="Arakawa K."/>
        </authorList>
    </citation>
    <scope>NUCLEOTIDE SEQUENCE</scope>
</reference>
<keyword evidence="2" id="KW-1185">Reference proteome</keyword>
<proteinExistence type="predicted"/>
<dbReference type="InterPro" id="IPR036397">
    <property type="entry name" value="RNaseH_sf"/>
</dbReference>
<dbReference type="AlphaFoldDB" id="A0A8X6WCM3"/>
<evidence type="ECO:0000313" key="2">
    <source>
        <dbReference type="Proteomes" id="UP000887159"/>
    </source>
</evidence>
<organism evidence="1 2">
    <name type="scientific">Trichonephila clavipes</name>
    <name type="common">Golden silk orbweaver</name>
    <name type="synonym">Nephila clavipes</name>
    <dbReference type="NCBI Taxonomy" id="2585209"/>
    <lineage>
        <taxon>Eukaryota</taxon>
        <taxon>Metazoa</taxon>
        <taxon>Ecdysozoa</taxon>
        <taxon>Arthropoda</taxon>
        <taxon>Chelicerata</taxon>
        <taxon>Arachnida</taxon>
        <taxon>Araneae</taxon>
        <taxon>Araneomorphae</taxon>
        <taxon>Entelegynae</taxon>
        <taxon>Araneoidea</taxon>
        <taxon>Nephilidae</taxon>
        <taxon>Trichonephila</taxon>
    </lineage>
</organism>
<accession>A0A8X6WCM3</accession>
<dbReference type="Proteomes" id="UP000887159">
    <property type="component" value="Unassembled WGS sequence"/>
</dbReference>
<name>A0A8X6WCM3_TRICX</name>
<dbReference type="GO" id="GO:0003676">
    <property type="term" value="F:nucleic acid binding"/>
    <property type="evidence" value="ECO:0007669"/>
    <property type="project" value="InterPro"/>
</dbReference>
<sequence length="113" mass="13007">MTAQWFVHDILKPHVLSLMQRLPGDIFHQDHARPSTARVSKDFLCTVTALPWPFSSPDLSPIEHIWDYLGRIFIDPPENSFFFSHVMQSLEVLLSRVQCAINDLALSMLFDLV</sequence>
<evidence type="ECO:0000313" key="1">
    <source>
        <dbReference type="EMBL" id="GFY32542.1"/>
    </source>
</evidence>